<feature type="transmembrane region" description="Helical" evidence="1">
    <location>
        <begin position="220"/>
        <end position="241"/>
    </location>
</feature>
<keyword evidence="2" id="KW-0732">Signal</keyword>
<feature type="transmembrane region" description="Helical" evidence="1">
    <location>
        <begin position="183"/>
        <end position="200"/>
    </location>
</feature>
<dbReference type="PANTHER" id="PTHR44757">
    <property type="entry name" value="DIGUANYLATE CYCLASE DGCP"/>
    <property type="match status" value="1"/>
</dbReference>
<evidence type="ECO:0000313" key="6">
    <source>
        <dbReference type="Proteomes" id="UP001232536"/>
    </source>
</evidence>
<dbReference type="PROSITE" id="PS50883">
    <property type="entry name" value="EAL"/>
    <property type="match status" value="1"/>
</dbReference>
<keyword evidence="6" id="KW-1185">Reference proteome</keyword>
<keyword evidence="1" id="KW-0812">Transmembrane</keyword>
<dbReference type="InterPro" id="IPR000160">
    <property type="entry name" value="GGDEF_dom"/>
</dbReference>
<protein>
    <submittedName>
        <fullName evidence="5">EAL domain-containing protein</fullName>
    </submittedName>
</protein>
<dbReference type="PANTHER" id="PTHR44757:SF2">
    <property type="entry name" value="BIOFILM ARCHITECTURE MAINTENANCE PROTEIN MBAA"/>
    <property type="match status" value="1"/>
</dbReference>
<dbReference type="Gene3D" id="3.20.20.450">
    <property type="entry name" value="EAL domain"/>
    <property type="match status" value="1"/>
</dbReference>
<evidence type="ECO:0000259" key="4">
    <source>
        <dbReference type="PROSITE" id="PS50887"/>
    </source>
</evidence>
<dbReference type="Proteomes" id="UP001232536">
    <property type="component" value="Unassembled WGS sequence"/>
</dbReference>
<dbReference type="Gene3D" id="3.30.70.270">
    <property type="match status" value="1"/>
</dbReference>
<organism evidence="5 6">
    <name type="scientific">Actinotalea lenta</name>
    <dbReference type="NCBI Taxonomy" id="3064654"/>
    <lineage>
        <taxon>Bacteria</taxon>
        <taxon>Bacillati</taxon>
        <taxon>Actinomycetota</taxon>
        <taxon>Actinomycetes</taxon>
        <taxon>Micrococcales</taxon>
        <taxon>Cellulomonadaceae</taxon>
        <taxon>Actinotalea</taxon>
    </lineage>
</organism>
<evidence type="ECO:0000256" key="2">
    <source>
        <dbReference type="SAM" id="SignalP"/>
    </source>
</evidence>
<dbReference type="RefSeq" id="WP_304600028.1">
    <property type="nucleotide sequence ID" value="NZ_JAUQYP010000001.1"/>
</dbReference>
<feature type="domain" description="GGDEF" evidence="4">
    <location>
        <begin position="336"/>
        <end position="466"/>
    </location>
</feature>
<dbReference type="SUPFAM" id="SSF55073">
    <property type="entry name" value="Nucleotide cyclase"/>
    <property type="match status" value="1"/>
</dbReference>
<keyword evidence="1" id="KW-0472">Membrane</keyword>
<dbReference type="InterPro" id="IPR043128">
    <property type="entry name" value="Rev_trsase/Diguanyl_cyclase"/>
</dbReference>
<name>A0ABT9D7F0_9CELL</name>
<dbReference type="CDD" id="cd01948">
    <property type="entry name" value="EAL"/>
    <property type="match status" value="1"/>
</dbReference>
<feature type="transmembrane region" description="Helical" evidence="1">
    <location>
        <begin position="31"/>
        <end position="48"/>
    </location>
</feature>
<dbReference type="InterPro" id="IPR035919">
    <property type="entry name" value="EAL_sf"/>
</dbReference>
<dbReference type="CDD" id="cd01949">
    <property type="entry name" value="GGDEF"/>
    <property type="match status" value="1"/>
</dbReference>
<feature type="transmembrane region" description="Helical" evidence="1">
    <location>
        <begin position="253"/>
        <end position="272"/>
    </location>
</feature>
<evidence type="ECO:0000313" key="5">
    <source>
        <dbReference type="EMBL" id="MDO8106356.1"/>
    </source>
</evidence>
<dbReference type="SUPFAM" id="SSF141868">
    <property type="entry name" value="EAL domain-like"/>
    <property type="match status" value="1"/>
</dbReference>
<dbReference type="Pfam" id="PF00990">
    <property type="entry name" value="GGDEF"/>
    <property type="match status" value="1"/>
</dbReference>
<gene>
    <name evidence="5" type="ORF">Q6348_04000</name>
</gene>
<feature type="transmembrane region" description="Helical" evidence="1">
    <location>
        <begin position="121"/>
        <end position="139"/>
    </location>
</feature>
<proteinExistence type="predicted"/>
<dbReference type="SMART" id="SM00052">
    <property type="entry name" value="EAL"/>
    <property type="match status" value="1"/>
</dbReference>
<feature type="transmembrane region" description="Helical" evidence="1">
    <location>
        <begin position="60"/>
        <end position="78"/>
    </location>
</feature>
<feature type="chain" id="PRO_5046942506" evidence="2">
    <location>
        <begin position="22"/>
        <end position="740"/>
    </location>
</feature>
<feature type="transmembrane region" description="Helical" evidence="1">
    <location>
        <begin position="278"/>
        <end position="300"/>
    </location>
</feature>
<dbReference type="InterPro" id="IPR029787">
    <property type="entry name" value="Nucleotide_cyclase"/>
</dbReference>
<evidence type="ECO:0000256" key="1">
    <source>
        <dbReference type="SAM" id="Phobius"/>
    </source>
</evidence>
<dbReference type="Pfam" id="PF00563">
    <property type="entry name" value="EAL"/>
    <property type="match status" value="1"/>
</dbReference>
<dbReference type="InterPro" id="IPR052155">
    <property type="entry name" value="Biofilm_reg_signaling"/>
</dbReference>
<dbReference type="PROSITE" id="PS50887">
    <property type="entry name" value="GGDEF"/>
    <property type="match status" value="1"/>
</dbReference>
<reference evidence="5 6" key="1">
    <citation type="submission" date="2023-07" db="EMBL/GenBank/DDBJ databases">
        <title>Description of novel actinomycetes strains, isolated from tidal flat sediment.</title>
        <authorList>
            <person name="Lu C."/>
        </authorList>
    </citation>
    <scope>NUCLEOTIDE SEQUENCE [LARGE SCALE GENOMIC DNA]</scope>
    <source>
        <strain evidence="5 6">SYSU T00b441</strain>
    </source>
</reference>
<dbReference type="NCBIfam" id="TIGR00254">
    <property type="entry name" value="GGDEF"/>
    <property type="match status" value="1"/>
</dbReference>
<feature type="transmembrane region" description="Helical" evidence="1">
    <location>
        <begin position="151"/>
        <end position="171"/>
    </location>
</feature>
<dbReference type="EMBL" id="JAUQYP010000001">
    <property type="protein sequence ID" value="MDO8106356.1"/>
    <property type="molecule type" value="Genomic_DNA"/>
</dbReference>
<sequence length="740" mass="79066">MSRPWAVYLILGTALTGTVVAAPAGAAHDALYTLTAASGVLAVVEGVRRNRPHRPAIWRLIAAGMACWIAGSVVPTVIGPGDVWARALMGDAFFLAMYPLELVALVLAVGHHEPEDRTAQLDAWVRTTAAGLTIWVLIVEPVWTTRAGYDLAAVYNLVWPLGDVAILGGLARLSTRAGAYRSTLVTAVAFVGAMVALGPVEAVSGVALPSLHPVPFDGRWLIGFVIAGTAALHPSMRLLSAPRASREPASERAVVWLLAAMLTGPALLGWELSTGRPISAASVTVFSAVIVVLVAVRMVAMVRQINRQATTDDVTGLSNRRALLTVAGERLAAPGSRGALLLLDLDRFTEVNDSLGHSAGDQLLVQVARRLREGLSPDDVLARLGSDEFAVLLRDADRERAELVADGLAEQLTAPFRLGDVAVGIDVSIGVALHPDHASDVETLVRLADAATHRAKRVGPVCLHGDPHGSEREDRERTATELRAALATGQLVLHYQPKVALSTGVVVGVEALVRWQHPTRGLLYPDAFLDVVEETGLMRALTDEVLRTALDQVATWRLAGAAVSVAVNLPASILVDVDLPTQVQVMLAERRLPATALELEITEESLMSDRARARTILSELRDNGVRIAVDDFGTGYSSLAYLRDLPIDELKLDRSFVFPMSDDPRAVALVSSTIGLAHSLGLRMVAEGVENGHAYRTLARIGCDQAQGYYLSPPLPAEQLGPWLAARRRAVEVPHQVEAR</sequence>
<keyword evidence="1" id="KW-1133">Transmembrane helix</keyword>
<feature type="domain" description="EAL" evidence="3">
    <location>
        <begin position="475"/>
        <end position="728"/>
    </location>
</feature>
<accession>A0ABT9D7F0</accession>
<dbReference type="SMART" id="SM00267">
    <property type="entry name" value="GGDEF"/>
    <property type="match status" value="1"/>
</dbReference>
<dbReference type="InterPro" id="IPR001633">
    <property type="entry name" value="EAL_dom"/>
</dbReference>
<comment type="caution">
    <text evidence="5">The sequence shown here is derived from an EMBL/GenBank/DDBJ whole genome shotgun (WGS) entry which is preliminary data.</text>
</comment>
<evidence type="ECO:0000259" key="3">
    <source>
        <dbReference type="PROSITE" id="PS50883"/>
    </source>
</evidence>
<feature type="transmembrane region" description="Helical" evidence="1">
    <location>
        <begin position="84"/>
        <end position="109"/>
    </location>
</feature>
<feature type="signal peptide" evidence="2">
    <location>
        <begin position="1"/>
        <end position="21"/>
    </location>
</feature>